<protein>
    <submittedName>
        <fullName evidence="6">MFS transporter</fullName>
    </submittedName>
</protein>
<keyword evidence="1 4" id="KW-0812">Transmembrane</keyword>
<evidence type="ECO:0000313" key="6">
    <source>
        <dbReference type="EMBL" id="HFB53778.1"/>
    </source>
</evidence>
<gene>
    <name evidence="6" type="ORF">ENJ67_03515</name>
</gene>
<dbReference type="Gene3D" id="1.20.1250.20">
    <property type="entry name" value="MFS general substrate transporter like domains"/>
    <property type="match status" value="2"/>
</dbReference>
<name>A0A7C3GJU8_9BACT</name>
<feature type="transmembrane region" description="Helical" evidence="4">
    <location>
        <begin position="166"/>
        <end position="189"/>
    </location>
</feature>
<proteinExistence type="predicted"/>
<evidence type="ECO:0000256" key="1">
    <source>
        <dbReference type="ARBA" id="ARBA00022692"/>
    </source>
</evidence>
<dbReference type="EMBL" id="DRNH01000189">
    <property type="protein sequence ID" value="HFB53778.1"/>
    <property type="molecule type" value="Genomic_DNA"/>
</dbReference>
<feature type="transmembrane region" description="Helical" evidence="4">
    <location>
        <begin position="142"/>
        <end position="160"/>
    </location>
</feature>
<feature type="transmembrane region" description="Helical" evidence="4">
    <location>
        <begin position="268"/>
        <end position="286"/>
    </location>
</feature>
<evidence type="ECO:0000256" key="2">
    <source>
        <dbReference type="ARBA" id="ARBA00022989"/>
    </source>
</evidence>
<dbReference type="PANTHER" id="PTHR23518:SF2">
    <property type="entry name" value="MAJOR FACILITATOR SUPERFAMILY TRANSPORTER"/>
    <property type="match status" value="1"/>
</dbReference>
<feature type="transmembrane region" description="Helical" evidence="4">
    <location>
        <begin position="356"/>
        <end position="377"/>
    </location>
</feature>
<feature type="transmembrane region" description="Helical" evidence="4">
    <location>
        <begin position="44"/>
        <end position="65"/>
    </location>
</feature>
<dbReference type="GO" id="GO:0022857">
    <property type="term" value="F:transmembrane transporter activity"/>
    <property type="evidence" value="ECO:0007669"/>
    <property type="project" value="InterPro"/>
</dbReference>
<feature type="transmembrane region" description="Helical" evidence="4">
    <location>
        <begin position="243"/>
        <end position="261"/>
    </location>
</feature>
<evidence type="ECO:0000256" key="4">
    <source>
        <dbReference type="SAM" id="Phobius"/>
    </source>
</evidence>
<dbReference type="SUPFAM" id="SSF103473">
    <property type="entry name" value="MFS general substrate transporter"/>
    <property type="match status" value="1"/>
</dbReference>
<feature type="transmembrane region" description="Helical" evidence="4">
    <location>
        <begin position="323"/>
        <end position="344"/>
    </location>
</feature>
<dbReference type="Pfam" id="PF07690">
    <property type="entry name" value="MFS_1"/>
    <property type="match status" value="1"/>
</dbReference>
<comment type="caution">
    <text evidence="6">The sequence shown here is derived from an EMBL/GenBank/DDBJ whole genome shotgun (WGS) entry which is preliminary data.</text>
</comment>
<sequence length="382" mass="42554">MKNIDRNVIAIGWVSFFTDMASAMVTTLLPIFVVYVLDESVDKLGYIIALATFVSYALRIVFGYLSDRYQIVKPFVLGGYLISAVTKPLLAFSTSYTSVALLRALERTGKAVRAASKDALISSYSQRSKAGKSFGFHKMMDVSGEMLGSLIIVAVFFFSAMQNEALIRSIFAWTLLPGLMGVVIVLFFVKDAPKKEKQSVVVNRKDYKLFWVLGSYFFFLLFFMSDQYFLLRAKDMGMSLAQIPLLAITSTLTQALLSYYSGTLIDKFGSKLMLLLSYIFAIFSIISLQYGFVWIAFALFGAFTVVSLNAMRVYISKNARSQGFIYGVFYGGVAIFSAVGALFIGEIWARFDFHTVVLFSLLGCGFVALTLLMSLVVQGKRY</sequence>
<dbReference type="InterPro" id="IPR011701">
    <property type="entry name" value="MFS"/>
</dbReference>
<dbReference type="PROSITE" id="PS50850">
    <property type="entry name" value="MFS"/>
    <property type="match status" value="1"/>
</dbReference>
<evidence type="ECO:0000259" key="5">
    <source>
        <dbReference type="PROSITE" id="PS50850"/>
    </source>
</evidence>
<feature type="transmembrane region" description="Helical" evidence="4">
    <location>
        <begin position="209"/>
        <end position="231"/>
    </location>
</feature>
<dbReference type="AlphaFoldDB" id="A0A7C3GJU8"/>
<evidence type="ECO:0000256" key="3">
    <source>
        <dbReference type="ARBA" id="ARBA00023136"/>
    </source>
</evidence>
<accession>A0A7C3GJU8</accession>
<feature type="domain" description="Major facilitator superfamily (MFS) profile" evidence="5">
    <location>
        <begin position="1"/>
        <end position="381"/>
    </location>
</feature>
<dbReference type="PANTHER" id="PTHR23518">
    <property type="entry name" value="C-METHYLTRANSFERASE"/>
    <property type="match status" value="1"/>
</dbReference>
<reference evidence="6" key="1">
    <citation type="journal article" date="2020" name="mSystems">
        <title>Genome- and Community-Level Interaction Insights into Carbon Utilization and Element Cycling Functions of Hydrothermarchaeota in Hydrothermal Sediment.</title>
        <authorList>
            <person name="Zhou Z."/>
            <person name="Liu Y."/>
            <person name="Xu W."/>
            <person name="Pan J."/>
            <person name="Luo Z.H."/>
            <person name="Li M."/>
        </authorList>
    </citation>
    <scope>NUCLEOTIDE SEQUENCE [LARGE SCALE GENOMIC DNA]</scope>
    <source>
        <strain evidence="6">HyVt-507</strain>
    </source>
</reference>
<dbReference type="InterPro" id="IPR036259">
    <property type="entry name" value="MFS_trans_sf"/>
</dbReference>
<dbReference type="InterPro" id="IPR020846">
    <property type="entry name" value="MFS_dom"/>
</dbReference>
<organism evidence="6">
    <name type="scientific">Sulfurimonas autotrophica</name>
    <dbReference type="NCBI Taxonomy" id="202747"/>
    <lineage>
        <taxon>Bacteria</taxon>
        <taxon>Pseudomonadati</taxon>
        <taxon>Campylobacterota</taxon>
        <taxon>Epsilonproteobacteria</taxon>
        <taxon>Campylobacterales</taxon>
        <taxon>Sulfurimonadaceae</taxon>
        <taxon>Sulfurimonas</taxon>
    </lineage>
</organism>
<keyword evidence="3 4" id="KW-0472">Membrane</keyword>
<feature type="transmembrane region" description="Helical" evidence="4">
    <location>
        <begin position="292"/>
        <end position="311"/>
    </location>
</feature>
<keyword evidence="2 4" id="KW-1133">Transmembrane helix</keyword>
<feature type="transmembrane region" description="Helical" evidence="4">
    <location>
        <begin position="20"/>
        <end position="37"/>
    </location>
</feature>
<dbReference type="Proteomes" id="UP000886390">
    <property type="component" value="Unassembled WGS sequence"/>
</dbReference>
<dbReference type="CDD" id="cd17370">
    <property type="entry name" value="MFS_MJ1317_like"/>
    <property type="match status" value="1"/>
</dbReference>